<reference evidence="2" key="1">
    <citation type="submission" date="2019-04" db="EMBL/GenBank/DDBJ databases">
        <title>Evolution of Biomass-Degrading Anaerobic Consortia Revealed by Metagenomics.</title>
        <authorList>
            <person name="Peng X."/>
        </authorList>
    </citation>
    <scope>NUCLEOTIDE SEQUENCE</scope>
    <source>
        <strain evidence="2">SIG240</strain>
    </source>
</reference>
<evidence type="ECO:0000313" key="3">
    <source>
        <dbReference type="Proteomes" id="UP000761380"/>
    </source>
</evidence>
<dbReference type="Proteomes" id="UP000761380">
    <property type="component" value="Unassembled WGS sequence"/>
</dbReference>
<organism evidence="2 3">
    <name type="scientific">Selenomonas ruminantium</name>
    <dbReference type="NCBI Taxonomy" id="971"/>
    <lineage>
        <taxon>Bacteria</taxon>
        <taxon>Bacillati</taxon>
        <taxon>Bacillota</taxon>
        <taxon>Negativicutes</taxon>
        <taxon>Selenomonadales</taxon>
        <taxon>Selenomonadaceae</taxon>
        <taxon>Selenomonas</taxon>
    </lineage>
</organism>
<dbReference type="EMBL" id="SVBY01000008">
    <property type="protein sequence ID" value="MBE6091938.1"/>
    <property type="molecule type" value="Genomic_DNA"/>
</dbReference>
<proteinExistence type="predicted"/>
<sequence>MSENKNGWGGARAGAGRKPTAPEGIPRKQHQLRASDSEWEKIRQFAKIVKSDPGRADRMLATK</sequence>
<accession>A0A927WSH4</accession>
<gene>
    <name evidence="2" type="ORF">E7201_01985</name>
</gene>
<comment type="caution">
    <text evidence="2">The sequence shown here is derived from an EMBL/GenBank/DDBJ whole genome shotgun (WGS) entry which is preliminary data.</text>
</comment>
<feature type="region of interest" description="Disordered" evidence="1">
    <location>
        <begin position="1"/>
        <end position="38"/>
    </location>
</feature>
<evidence type="ECO:0000313" key="2">
    <source>
        <dbReference type="EMBL" id="MBE6091938.1"/>
    </source>
</evidence>
<evidence type="ECO:0000256" key="1">
    <source>
        <dbReference type="SAM" id="MobiDB-lite"/>
    </source>
</evidence>
<name>A0A927WSH4_SELRU</name>
<dbReference type="AlphaFoldDB" id="A0A927WSH4"/>
<protein>
    <submittedName>
        <fullName evidence="2">Uncharacterized protein</fullName>
    </submittedName>
</protein>